<dbReference type="GO" id="GO:0062129">
    <property type="term" value="C:chitin-based extracellular matrix"/>
    <property type="evidence" value="ECO:0007669"/>
    <property type="project" value="TreeGrafter"/>
</dbReference>
<keyword evidence="1 2" id="KW-0193">Cuticle</keyword>
<dbReference type="GO" id="GO:0008010">
    <property type="term" value="F:structural constituent of chitin-based larval cuticle"/>
    <property type="evidence" value="ECO:0007669"/>
    <property type="project" value="TreeGrafter"/>
</dbReference>
<organism evidence="3 4">
    <name type="scientific">Petrolisthes manimaculis</name>
    <dbReference type="NCBI Taxonomy" id="1843537"/>
    <lineage>
        <taxon>Eukaryota</taxon>
        <taxon>Metazoa</taxon>
        <taxon>Ecdysozoa</taxon>
        <taxon>Arthropoda</taxon>
        <taxon>Crustacea</taxon>
        <taxon>Multicrustacea</taxon>
        <taxon>Malacostraca</taxon>
        <taxon>Eumalacostraca</taxon>
        <taxon>Eucarida</taxon>
        <taxon>Decapoda</taxon>
        <taxon>Pleocyemata</taxon>
        <taxon>Anomura</taxon>
        <taxon>Galatheoidea</taxon>
        <taxon>Porcellanidae</taxon>
        <taxon>Petrolisthes</taxon>
    </lineage>
</organism>
<dbReference type="PRINTS" id="PR00947">
    <property type="entry name" value="CUTICLE"/>
</dbReference>
<evidence type="ECO:0000313" key="3">
    <source>
        <dbReference type="EMBL" id="KAK4304187.1"/>
    </source>
</evidence>
<sequence length="158" mass="17284">MVTWWAECPAAFAGIQYIYSQSPHCLSQHITSLNMKTFLLVCLIGVAVAVPRADQDATLLLDERSDNGDGNFKYAFETSNGIYKEKTGVPGSAGQSNMQGSYRFTLPDGTIAEVTFVADENGFRPESPLIPTPHPLPAHVHELLRIAEEQRAAGITFE</sequence>
<evidence type="ECO:0000256" key="2">
    <source>
        <dbReference type="PROSITE-ProRule" id="PRU00497"/>
    </source>
</evidence>
<dbReference type="PROSITE" id="PS51155">
    <property type="entry name" value="CHIT_BIND_RR_2"/>
    <property type="match status" value="1"/>
</dbReference>
<dbReference type="EMBL" id="JAWZYT010002464">
    <property type="protein sequence ID" value="KAK4304187.1"/>
    <property type="molecule type" value="Genomic_DNA"/>
</dbReference>
<dbReference type="InterPro" id="IPR000618">
    <property type="entry name" value="Insect_cuticle"/>
</dbReference>
<protein>
    <submittedName>
        <fullName evidence="3">Uncharacterized protein</fullName>
    </submittedName>
</protein>
<dbReference type="PROSITE" id="PS00233">
    <property type="entry name" value="CHIT_BIND_RR_1"/>
    <property type="match status" value="1"/>
</dbReference>
<reference evidence="3" key="1">
    <citation type="submission" date="2023-11" db="EMBL/GenBank/DDBJ databases">
        <title>Genome assemblies of two species of porcelain crab, Petrolisthes cinctipes and Petrolisthes manimaculis (Anomura: Porcellanidae).</title>
        <authorList>
            <person name="Angst P."/>
        </authorList>
    </citation>
    <scope>NUCLEOTIDE SEQUENCE</scope>
    <source>
        <strain evidence="3">PB745_02</strain>
        <tissue evidence="3">Gill</tissue>
    </source>
</reference>
<name>A0AAE1TZV9_9EUCA</name>
<dbReference type="Pfam" id="PF00379">
    <property type="entry name" value="Chitin_bind_4"/>
    <property type="match status" value="1"/>
</dbReference>
<proteinExistence type="predicted"/>
<dbReference type="InterPro" id="IPR050468">
    <property type="entry name" value="Cuticle_Struct_Prot"/>
</dbReference>
<evidence type="ECO:0000313" key="4">
    <source>
        <dbReference type="Proteomes" id="UP001292094"/>
    </source>
</evidence>
<dbReference type="Proteomes" id="UP001292094">
    <property type="component" value="Unassembled WGS sequence"/>
</dbReference>
<dbReference type="InterPro" id="IPR031311">
    <property type="entry name" value="CHIT_BIND_RR_consensus"/>
</dbReference>
<dbReference type="AlphaFoldDB" id="A0AAE1TZV9"/>
<evidence type="ECO:0000256" key="1">
    <source>
        <dbReference type="ARBA" id="ARBA00022460"/>
    </source>
</evidence>
<dbReference type="PANTHER" id="PTHR10380:SF173">
    <property type="entry name" value="CUTICULAR PROTEIN 47EF, ISOFORM C-RELATED"/>
    <property type="match status" value="1"/>
</dbReference>
<keyword evidence="4" id="KW-1185">Reference proteome</keyword>
<accession>A0AAE1TZV9</accession>
<gene>
    <name evidence="3" type="ORF">Pmani_023821</name>
</gene>
<comment type="caution">
    <text evidence="3">The sequence shown here is derived from an EMBL/GenBank/DDBJ whole genome shotgun (WGS) entry which is preliminary data.</text>
</comment>
<dbReference type="PANTHER" id="PTHR10380">
    <property type="entry name" value="CUTICLE PROTEIN"/>
    <property type="match status" value="1"/>
</dbReference>